<protein>
    <submittedName>
        <fullName evidence="7">Putative permease YjgP/YjgQ family protein</fullName>
    </submittedName>
</protein>
<gene>
    <name evidence="7" type="ORF">Poly41_41580</name>
</gene>
<feature type="transmembrane region" description="Helical" evidence="6">
    <location>
        <begin position="97"/>
        <end position="125"/>
    </location>
</feature>
<evidence type="ECO:0000313" key="8">
    <source>
        <dbReference type="Proteomes" id="UP000319143"/>
    </source>
</evidence>
<dbReference type="Pfam" id="PF03739">
    <property type="entry name" value="LptF_LptG"/>
    <property type="match status" value="1"/>
</dbReference>
<organism evidence="7 8">
    <name type="scientific">Novipirellula artificiosorum</name>
    <dbReference type="NCBI Taxonomy" id="2528016"/>
    <lineage>
        <taxon>Bacteria</taxon>
        <taxon>Pseudomonadati</taxon>
        <taxon>Planctomycetota</taxon>
        <taxon>Planctomycetia</taxon>
        <taxon>Pirellulales</taxon>
        <taxon>Pirellulaceae</taxon>
        <taxon>Novipirellula</taxon>
    </lineage>
</organism>
<keyword evidence="2" id="KW-1003">Cell membrane</keyword>
<keyword evidence="4 6" id="KW-1133">Transmembrane helix</keyword>
<dbReference type="OrthoDB" id="238655at2"/>
<name>A0A5C6DGA3_9BACT</name>
<evidence type="ECO:0000256" key="6">
    <source>
        <dbReference type="SAM" id="Phobius"/>
    </source>
</evidence>
<evidence type="ECO:0000313" key="7">
    <source>
        <dbReference type="EMBL" id="TWU35014.1"/>
    </source>
</evidence>
<sequence>MTTTIQRKIAKDVLVVFMVALFVLTAMVMMIGVAREALSQGLGLVGVMRLLPYALPNALSLSVPGTALLSVCTVYGRMSADREFVALQSVGISPLPAMTPAIALTTLLSLGTVGLINLAFTWGYWGVEHVVMSSVERIAYGVLERDHRFQHGDLSMSVRDVEGEDLIEPVISIHKPNGELVSINARVAKMRYTDEDQSLTLQITEGQATFSDKASFVFPDTLVQKIPLGRSLGMDLLTAHPSHMPMRELPAASIAQTEDVSRRVGEIVAHTGFSLINAQPNELIEQAALDREEALRQSRRRVHRLGTEMHRRWASGFTCLALAMVGVPLAIRMKTTDTMTTFGIVFLPTLLVYYPIFALTLDMAKDGRLAAQGVWIANLVFVLMSLLMMRRIIYRPM</sequence>
<proteinExistence type="predicted"/>
<reference evidence="7 8" key="1">
    <citation type="submission" date="2019-02" db="EMBL/GenBank/DDBJ databases">
        <title>Deep-cultivation of Planctomycetes and their phenomic and genomic characterization uncovers novel biology.</title>
        <authorList>
            <person name="Wiegand S."/>
            <person name="Jogler M."/>
            <person name="Boedeker C."/>
            <person name="Pinto D."/>
            <person name="Vollmers J."/>
            <person name="Rivas-Marin E."/>
            <person name="Kohn T."/>
            <person name="Peeters S.H."/>
            <person name="Heuer A."/>
            <person name="Rast P."/>
            <person name="Oberbeckmann S."/>
            <person name="Bunk B."/>
            <person name="Jeske O."/>
            <person name="Meyerdierks A."/>
            <person name="Storesund J.E."/>
            <person name="Kallscheuer N."/>
            <person name="Luecker S."/>
            <person name="Lage O.M."/>
            <person name="Pohl T."/>
            <person name="Merkel B.J."/>
            <person name="Hornburger P."/>
            <person name="Mueller R.-W."/>
            <person name="Bruemmer F."/>
            <person name="Labrenz M."/>
            <person name="Spormann A.M."/>
            <person name="Op Den Camp H."/>
            <person name="Overmann J."/>
            <person name="Amann R."/>
            <person name="Jetten M.S.M."/>
            <person name="Mascher T."/>
            <person name="Medema M.H."/>
            <person name="Devos D.P."/>
            <person name="Kaster A.-K."/>
            <person name="Ovreas L."/>
            <person name="Rohde M."/>
            <person name="Galperin M.Y."/>
            <person name="Jogler C."/>
        </authorList>
    </citation>
    <scope>NUCLEOTIDE SEQUENCE [LARGE SCALE GENOMIC DNA]</scope>
    <source>
        <strain evidence="7 8">Poly41</strain>
    </source>
</reference>
<feature type="transmembrane region" description="Helical" evidence="6">
    <location>
        <begin position="54"/>
        <end position="76"/>
    </location>
</feature>
<evidence type="ECO:0000256" key="1">
    <source>
        <dbReference type="ARBA" id="ARBA00004651"/>
    </source>
</evidence>
<dbReference type="EMBL" id="SJPV01000007">
    <property type="protein sequence ID" value="TWU35014.1"/>
    <property type="molecule type" value="Genomic_DNA"/>
</dbReference>
<evidence type="ECO:0000256" key="3">
    <source>
        <dbReference type="ARBA" id="ARBA00022692"/>
    </source>
</evidence>
<feature type="transmembrane region" description="Helical" evidence="6">
    <location>
        <begin position="12"/>
        <end position="34"/>
    </location>
</feature>
<keyword evidence="5 6" id="KW-0472">Membrane</keyword>
<dbReference type="AlphaFoldDB" id="A0A5C6DGA3"/>
<feature type="transmembrane region" description="Helical" evidence="6">
    <location>
        <begin position="369"/>
        <end position="389"/>
    </location>
</feature>
<dbReference type="PANTHER" id="PTHR33529">
    <property type="entry name" value="SLR0882 PROTEIN-RELATED"/>
    <property type="match status" value="1"/>
</dbReference>
<dbReference type="RefSeq" id="WP_146528427.1">
    <property type="nucleotide sequence ID" value="NZ_SJPV01000007.1"/>
</dbReference>
<comment type="subcellular location">
    <subcellularLocation>
        <location evidence="1">Cell membrane</location>
        <topology evidence="1">Multi-pass membrane protein</topology>
    </subcellularLocation>
</comment>
<evidence type="ECO:0000256" key="4">
    <source>
        <dbReference type="ARBA" id="ARBA00022989"/>
    </source>
</evidence>
<dbReference type="InterPro" id="IPR005495">
    <property type="entry name" value="LptG/LptF_permease"/>
</dbReference>
<keyword evidence="8" id="KW-1185">Reference proteome</keyword>
<evidence type="ECO:0000256" key="2">
    <source>
        <dbReference type="ARBA" id="ARBA00022475"/>
    </source>
</evidence>
<dbReference type="PANTHER" id="PTHR33529:SF6">
    <property type="entry name" value="YJGP_YJGQ FAMILY PERMEASE"/>
    <property type="match status" value="1"/>
</dbReference>
<dbReference type="GO" id="GO:0043190">
    <property type="term" value="C:ATP-binding cassette (ABC) transporter complex"/>
    <property type="evidence" value="ECO:0007669"/>
    <property type="project" value="TreeGrafter"/>
</dbReference>
<dbReference type="GO" id="GO:0015920">
    <property type="term" value="P:lipopolysaccharide transport"/>
    <property type="evidence" value="ECO:0007669"/>
    <property type="project" value="TreeGrafter"/>
</dbReference>
<feature type="transmembrane region" description="Helical" evidence="6">
    <location>
        <begin position="338"/>
        <end position="357"/>
    </location>
</feature>
<keyword evidence="3 6" id="KW-0812">Transmembrane</keyword>
<evidence type="ECO:0000256" key="5">
    <source>
        <dbReference type="ARBA" id="ARBA00023136"/>
    </source>
</evidence>
<feature type="transmembrane region" description="Helical" evidence="6">
    <location>
        <begin position="313"/>
        <end position="331"/>
    </location>
</feature>
<accession>A0A5C6DGA3</accession>
<dbReference type="Proteomes" id="UP000319143">
    <property type="component" value="Unassembled WGS sequence"/>
</dbReference>
<comment type="caution">
    <text evidence="7">The sequence shown here is derived from an EMBL/GenBank/DDBJ whole genome shotgun (WGS) entry which is preliminary data.</text>
</comment>